<gene>
    <name evidence="1" type="ORF">LY28_01334</name>
</gene>
<protein>
    <submittedName>
        <fullName evidence="1">Uncharacterized protein</fullName>
    </submittedName>
</protein>
<dbReference type="GO" id="GO:0032259">
    <property type="term" value="P:methylation"/>
    <property type="evidence" value="ECO:0007669"/>
    <property type="project" value="InterPro"/>
</dbReference>
<dbReference type="RefSeq" id="WP_242981172.1">
    <property type="nucleotide sequence ID" value="NZ_QKMR01000006.1"/>
</dbReference>
<dbReference type="InterPro" id="IPR002052">
    <property type="entry name" value="DNA_methylase_N6_adenine_CS"/>
</dbReference>
<dbReference type="AlphaFoldDB" id="A0A318XQI3"/>
<evidence type="ECO:0000313" key="2">
    <source>
        <dbReference type="Proteomes" id="UP000248132"/>
    </source>
</evidence>
<reference evidence="1 2" key="1">
    <citation type="submission" date="2018-06" db="EMBL/GenBank/DDBJ databases">
        <title>Genomic Encyclopedia of Type Strains, Phase I: the one thousand microbial genomes (KMG-I) project.</title>
        <authorList>
            <person name="Kyrpides N."/>
        </authorList>
    </citation>
    <scope>NUCLEOTIDE SEQUENCE [LARGE SCALE GENOMIC DNA]</scope>
    <source>
        <strain evidence="1 2">DSM 19573</strain>
    </source>
</reference>
<dbReference type="InterPro" id="IPR029063">
    <property type="entry name" value="SAM-dependent_MTases_sf"/>
</dbReference>
<evidence type="ECO:0000313" key="1">
    <source>
        <dbReference type="EMBL" id="PYG88485.1"/>
    </source>
</evidence>
<dbReference type="Proteomes" id="UP000248132">
    <property type="component" value="Unassembled WGS sequence"/>
</dbReference>
<accession>A0A318XQI3</accession>
<organism evidence="1 2">
    <name type="scientific">Ruminiclostridium sufflavum DSM 19573</name>
    <dbReference type="NCBI Taxonomy" id="1121337"/>
    <lineage>
        <taxon>Bacteria</taxon>
        <taxon>Bacillati</taxon>
        <taxon>Bacillota</taxon>
        <taxon>Clostridia</taxon>
        <taxon>Eubacteriales</taxon>
        <taxon>Oscillospiraceae</taxon>
        <taxon>Ruminiclostridium</taxon>
    </lineage>
</organism>
<dbReference type="PROSITE" id="PS00092">
    <property type="entry name" value="N6_MTASE"/>
    <property type="match status" value="1"/>
</dbReference>
<proteinExistence type="predicted"/>
<keyword evidence="2" id="KW-1185">Reference proteome</keyword>
<dbReference type="SUPFAM" id="SSF53335">
    <property type="entry name" value="S-adenosyl-L-methionine-dependent methyltransferases"/>
    <property type="match status" value="1"/>
</dbReference>
<dbReference type="GO" id="GO:0008168">
    <property type="term" value="F:methyltransferase activity"/>
    <property type="evidence" value="ECO:0007669"/>
    <property type="project" value="InterPro"/>
</dbReference>
<comment type="caution">
    <text evidence="1">The sequence shown here is derived from an EMBL/GenBank/DDBJ whole genome shotgun (WGS) entry which is preliminary data.</text>
</comment>
<dbReference type="GO" id="GO:0003676">
    <property type="term" value="F:nucleic acid binding"/>
    <property type="evidence" value="ECO:0007669"/>
    <property type="project" value="InterPro"/>
</dbReference>
<dbReference type="Gene3D" id="3.40.50.150">
    <property type="entry name" value="Vaccinia Virus protein VP39"/>
    <property type="match status" value="1"/>
</dbReference>
<sequence>MSSTNRSMVRNEADYYRTPVIEIERFLIEFNKLYGYHLNYGNILDPCAGGDEEHTMSYPEAIKAYNNDITTIDIREDSRADIKADYLETDCFGKYDLIITNPPFCIALDIIKKALDDVKDGGLVVMLLRLNYYGSKDRKPFWNNFMPEHCFVHHKRIGFTDNGKTDSIEYCHMVWRKSYYPDYTKLKVI</sequence>
<name>A0A318XQI3_9FIRM</name>
<dbReference type="EMBL" id="QKMR01000006">
    <property type="protein sequence ID" value="PYG88485.1"/>
    <property type="molecule type" value="Genomic_DNA"/>
</dbReference>